<evidence type="ECO:0000256" key="1">
    <source>
        <dbReference type="SAM" id="MobiDB-lite"/>
    </source>
</evidence>
<organism evidence="3 4">
    <name type="scientific">Apiospora hydei</name>
    <dbReference type="NCBI Taxonomy" id="1337664"/>
    <lineage>
        <taxon>Eukaryota</taxon>
        <taxon>Fungi</taxon>
        <taxon>Dikarya</taxon>
        <taxon>Ascomycota</taxon>
        <taxon>Pezizomycotina</taxon>
        <taxon>Sordariomycetes</taxon>
        <taxon>Xylariomycetidae</taxon>
        <taxon>Amphisphaeriales</taxon>
        <taxon>Apiosporaceae</taxon>
        <taxon>Apiospora</taxon>
    </lineage>
</organism>
<feature type="transmembrane region" description="Helical" evidence="2">
    <location>
        <begin position="47"/>
        <end position="67"/>
    </location>
</feature>
<comment type="caution">
    <text evidence="3">The sequence shown here is derived from an EMBL/GenBank/DDBJ whole genome shotgun (WGS) entry which is preliminary data.</text>
</comment>
<dbReference type="RefSeq" id="XP_066662068.1">
    <property type="nucleotide sequence ID" value="XM_066816376.1"/>
</dbReference>
<feature type="compositionally biased region" description="Low complexity" evidence="1">
    <location>
        <begin position="272"/>
        <end position="284"/>
    </location>
</feature>
<feature type="compositionally biased region" description="Polar residues" evidence="1">
    <location>
        <begin position="221"/>
        <end position="234"/>
    </location>
</feature>
<dbReference type="GeneID" id="92049436"/>
<keyword evidence="2" id="KW-0472">Membrane</keyword>
<protein>
    <submittedName>
        <fullName evidence="3">Uncharacterized protein</fullName>
    </submittedName>
</protein>
<keyword evidence="2" id="KW-0812">Transmembrane</keyword>
<feature type="region of interest" description="Disordered" evidence="1">
    <location>
        <begin position="197"/>
        <end position="300"/>
    </location>
</feature>
<feature type="transmembrane region" description="Helical" evidence="2">
    <location>
        <begin position="88"/>
        <end position="113"/>
    </location>
</feature>
<proteinExistence type="predicted"/>
<reference evidence="3 4" key="1">
    <citation type="submission" date="2023-01" db="EMBL/GenBank/DDBJ databases">
        <title>Analysis of 21 Apiospora genomes using comparative genomics revels a genus with tremendous synthesis potential of carbohydrate active enzymes and secondary metabolites.</title>
        <authorList>
            <person name="Sorensen T."/>
        </authorList>
    </citation>
    <scope>NUCLEOTIDE SEQUENCE [LARGE SCALE GENOMIC DNA]</scope>
    <source>
        <strain evidence="3 4">CBS 114990</strain>
    </source>
</reference>
<gene>
    <name evidence="3" type="ORF">PG997_012061</name>
</gene>
<feature type="transmembrane region" description="Helical" evidence="2">
    <location>
        <begin position="21"/>
        <end position="41"/>
    </location>
</feature>
<keyword evidence="2" id="KW-1133">Transmembrane helix</keyword>
<evidence type="ECO:0000313" key="3">
    <source>
        <dbReference type="EMBL" id="KAK8065314.1"/>
    </source>
</evidence>
<dbReference type="EMBL" id="JAQQWN010000009">
    <property type="protein sequence ID" value="KAK8065314.1"/>
    <property type="molecule type" value="Genomic_DNA"/>
</dbReference>
<feature type="compositionally biased region" description="Low complexity" evidence="1">
    <location>
        <begin position="133"/>
        <end position="151"/>
    </location>
</feature>
<dbReference type="Proteomes" id="UP001433268">
    <property type="component" value="Unassembled WGS sequence"/>
</dbReference>
<feature type="region of interest" description="Disordered" evidence="1">
    <location>
        <begin position="124"/>
        <end position="173"/>
    </location>
</feature>
<name>A0ABR1V5J2_9PEZI</name>
<evidence type="ECO:0000256" key="2">
    <source>
        <dbReference type="SAM" id="Phobius"/>
    </source>
</evidence>
<evidence type="ECO:0000313" key="4">
    <source>
        <dbReference type="Proteomes" id="UP001433268"/>
    </source>
</evidence>
<accession>A0ABR1V5J2</accession>
<keyword evidence="4" id="KW-1185">Reference proteome</keyword>
<sequence length="300" mass="32656">MEYLKALQSAAQGVPAVVVRLYSGSLTMFGYLGAAIYWATVPLRYPAYYVYAVISRVLSVLLSPLWFSWSVVSRATLMVVNFLSGLKFTCAIIVGLVAAFAIHFISRFVAMLLSVHPSQQLRQQQKVLEEEQQQQQPFQPQPQQRRFPIQNGFGGGPQQPPPPEYDDDLDGGFFNDDDSIKRDDYCYVEGNDGDGESLAGSSTGAGGRFADLGGTTTTTTSSESAFNIPTTASSSRRRGGGVQNPSTSPVLSFGGNDMYRRDWRSLSSNMKSSAGSRRGGSIRSLLAQTIHEESSESDSL</sequence>